<dbReference type="InterPro" id="IPR046956">
    <property type="entry name" value="RLP23-like"/>
</dbReference>
<dbReference type="InterPro" id="IPR032675">
    <property type="entry name" value="LRR_dom_sf"/>
</dbReference>
<evidence type="ECO:0000259" key="12">
    <source>
        <dbReference type="Pfam" id="PF23598"/>
    </source>
</evidence>
<dbReference type="SUPFAM" id="SSF52047">
    <property type="entry name" value="RNI-like"/>
    <property type="match status" value="2"/>
</dbReference>
<keyword evidence="8" id="KW-1133">Transmembrane helix</keyword>
<comment type="caution">
    <text evidence="13">The sequence shown here is derived from an EMBL/GenBank/DDBJ whole genome shotgun (WGS) entry which is preliminary data.</text>
</comment>
<dbReference type="InterPro" id="IPR013210">
    <property type="entry name" value="LRR_N_plant-typ"/>
</dbReference>
<dbReference type="GO" id="GO:0005886">
    <property type="term" value="C:plasma membrane"/>
    <property type="evidence" value="ECO:0007669"/>
    <property type="project" value="UniProtKB-SubCell"/>
</dbReference>
<keyword evidence="9" id="KW-0472">Membrane</keyword>
<comment type="similarity">
    <text evidence="2">Belongs to the RLP family.</text>
</comment>
<keyword evidence="7" id="KW-0677">Repeat</keyword>
<dbReference type="Pfam" id="PF00560">
    <property type="entry name" value="LRR_1"/>
    <property type="match status" value="3"/>
</dbReference>
<dbReference type="OrthoDB" id="1394818at2759"/>
<keyword evidence="6" id="KW-0732">Signal</keyword>
<evidence type="ECO:0000256" key="4">
    <source>
        <dbReference type="ARBA" id="ARBA00022614"/>
    </source>
</evidence>
<evidence type="ECO:0000256" key="6">
    <source>
        <dbReference type="ARBA" id="ARBA00022729"/>
    </source>
</evidence>
<proteinExistence type="inferred from homology"/>
<keyword evidence="14" id="KW-1185">Reference proteome</keyword>
<dbReference type="InterPro" id="IPR003591">
    <property type="entry name" value="Leu-rich_rpt_typical-subtyp"/>
</dbReference>
<organism evidence="13 14">
    <name type="scientific">Carnegiea gigantea</name>
    <dbReference type="NCBI Taxonomy" id="171969"/>
    <lineage>
        <taxon>Eukaryota</taxon>
        <taxon>Viridiplantae</taxon>
        <taxon>Streptophyta</taxon>
        <taxon>Embryophyta</taxon>
        <taxon>Tracheophyta</taxon>
        <taxon>Spermatophyta</taxon>
        <taxon>Magnoliopsida</taxon>
        <taxon>eudicotyledons</taxon>
        <taxon>Gunneridae</taxon>
        <taxon>Pentapetalae</taxon>
        <taxon>Caryophyllales</taxon>
        <taxon>Cactineae</taxon>
        <taxon>Cactaceae</taxon>
        <taxon>Cactoideae</taxon>
        <taxon>Echinocereeae</taxon>
        <taxon>Carnegiea</taxon>
    </lineage>
</organism>
<dbReference type="PRINTS" id="PR00019">
    <property type="entry name" value="LEURICHRPT"/>
</dbReference>
<dbReference type="SUPFAM" id="SSF52058">
    <property type="entry name" value="L domain-like"/>
    <property type="match status" value="2"/>
</dbReference>
<feature type="domain" description="Disease resistance R13L4/SHOC-2-like LRR" evidence="12">
    <location>
        <begin position="545"/>
        <end position="774"/>
    </location>
</feature>
<evidence type="ECO:0008006" key="15">
    <source>
        <dbReference type="Google" id="ProtNLM"/>
    </source>
</evidence>
<evidence type="ECO:0000256" key="8">
    <source>
        <dbReference type="ARBA" id="ARBA00022989"/>
    </source>
</evidence>
<dbReference type="SMART" id="SM00369">
    <property type="entry name" value="LRR_TYP"/>
    <property type="match status" value="6"/>
</dbReference>
<dbReference type="Gene3D" id="3.80.10.10">
    <property type="entry name" value="Ribonuclease Inhibitor"/>
    <property type="match status" value="7"/>
</dbReference>
<dbReference type="Pfam" id="PF08263">
    <property type="entry name" value="LRRNT_2"/>
    <property type="match status" value="2"/>
</dbReference>
<dbReference type="InterPro" id="IPR001611">
    <property type="entry name" value="Leu-rich_rpt"/>
</dbReference>
<evidence type="ECO:0000259" key="11">
    <source>
        <dbReference type="Pfam" id="PF08263"/>
    </source>
</evidence>
<name>A0A9Q1JRV3_9CARY</name>
<dbReference type="FunFam" id="3.80.10.10:FF:000213">
    <property type="entry name" value="Tyrosine-sulfated glycopeptide receptor 1"/>
    <property type="match status" value="1"/>
</dbReference>
<protein>
    <recommendedName>
        <fullName evidence="15">Leucine-rich repeat-containing N-terminal plant-type domain-containing protein</fullName>
    </recommendedName>
</protein>
<evidence type="ECO:0000256" key="1">
    <source>
        <dbReference type="ARBA" id="ARBA00004251"/>
    </source>
</evidence>
<dbReference type="PANTHER" id="PTHR48061">
    <property type="entry name" value="LEUCINE-RICH REPEAT RECEPTOR PROTEIN KINASE EMS1-LIKE-RELATED"/>
    <property type="match status" value="1"/>
</dbReference>
<keyword evidence="4" id="KW-0433">Leucine-rich repeat</keyword>
<dbReference type="FunFam" id="3.80.10.10:FF:000095">
    <property type="entry name" value="LRR receptor-like serine/threonine-protein kinase GSO1"/>
    <property type="match status" value="1"/>
</dbReference>
<keyword evidence="5" id="KW-0812">Transmembrane</keyword>
<dbReference type="PROSITE" id="PS51450">
    <property type="entry name" value="LRR"/>
    <property type="match status" value="2"/>
</dbReference>
<dbReference type="Proteomes" id="UP001153076">
    <property type="component" value="Unassembled WGS sequence"/>
</dbReference>
<dbReference type="InterPro" id="IPR055414">
    <property type="entry name" value="LRR_R13L4/SHOC2-like"/>
</dbReference>
<accession>A0A9Q1JRV3</accession>
<feature type="domain" description="Leucine-rich repeat-containing N-terminal plant-type" evidence="11">
    <location>
        <begin position="265"/>
        <end position="305"/>
    </location>
</feature>
<keyword evidence="10" id="KW-0325">Glycoprotein</keyword>
<evidence type="ECO:0000256" key="9">
    <source>
        <dbReference type="ARBA" id="ARBA00023136"/>
    </source>
</evidence>
<evidence type="ECO:0000256" key="10">
    <source>
        <dbReference type="ARBA" id="ARBA00023180"/>
    </source>
</evidence>
<evidence type="ECO:0000256" key="5">
    <source>
        <dbReference type="ARBA" id="ARBA00022692"/>
    </source>
</evidence>
<dbReference type="PANTHER" id="PTHR48061:SF51">
    <property type="entry name" value="RECEPTOR LIKE PROTEIN 30-LIKE"/>
    <property type="match status" value="1"/>
</dbReference>
<keyword evidence="3" id="KW-1003">Cell membrane</keyword>
<reference evidence="13" key="1">
    <citation type="submission" date="2022-04" db="EMBL/GenBank/DDBJ databases">
        <title>Carnegiea gigantea Genome sequencing and assembly v2.</title>
        <authorList>
            <person name="Copetti D."/>
            <person name="Sanderson M.J."/>
            <person name="Burquez A."/>
            <person name="Wojciechowski M.F."/>
        </authorList>
    </citation>
    <scope>NUCLEOTIDE SEQUENCE</scope>
    <source>
        <strain evidence="13">SGP5-SGP5p</strain>
        <tissue evidence="13">Aerial part</tissue>
    </source>
</reference>
<sequence length="1306" mass="145293">MHSISSKCLDYQKSLLIEFKDTLEFDHSYSTKLMSWREDMNFVFGAASHIAPVACSKCSSLQRWNLANKNGINGMILVAFGKLAGLTYLNLFYRGFTGQVPIEISSLLTFLKLGMNDLQVPVPKPIFQLSGLESLLRFGDMFNGALELNDILCPPKNLKTLDLSNNFLSINTSETSKTTDSCFPNYGNDSKTTCLLQGVEVSDIGNNQFNDTFPCKLKSLSKLRILVRRRLTMKSPPCTSWRCVLLFAFMSTSMGIHSVSGLCLDDQKSLLVDLRNTLEFNRSTSTKLVTWNSSTDCCLWGGVTCHSSSGQVIGLDLSGEGLSGPIDKSSSLFKMQSLQSLNLAYNRYIDGTIPSRIGTLSGLTYLNLSRTGFAGQVPIGISHLVRLHILDISQPFFWPGTFSLCMKSPNLATLVQNMTNLRELHVDGIDLSANGKRWFEPLLSSLSHLRVLSMSICNITTEFPRSLAKLYSLSVIRLDNNDLPGTVPESLASLKNLETLTLRNSRLIGTFPEEILQMPTLSTLDLSDNGELQGMLPDFVQNASLQTLLLNSTKFSGPLPTSIGNLKKLQTVDLSYCSFRGVIPSSIVSLNQLEFLDLSSNLLFGPIPSFSSAKNMRKLHLSSNKLNGSITSTEWEGLSNLESLDLSNNSLTGSIPTSLFYLPSLKNMQMSKNKFSGQLNEFESMPSSMLDTVDLSSNNLEGPVPKSIFQLRGLVSLSLSGNKFNGTLQLHEILSPLKDLKYLFLSDNFLYIDTRVNPAAENSSFPQLWILRLASCNLGILPEFLRNQSELLDLDLSNNHIQGMVPKWIWAFSEGLFYLNLSCNNFVELERPISPAPALNILDLHSNNIQGELPSQMFEGRQYMDCSSNKFTSIDAGSDLSSAVFLSLARNDIHGSIPTSLCNATDLEVLDLEDNHFKGTIPHCLIAGTPNLHVLNAKRNNLSGLIPDKIGKICKFQTLNFNGNFLQGQIPRSIVHCKELKVIDFGNNQLNDTFPCELKRLSKLQVLILRSNKFSGSIDCPKQNSTWPSLQILDLASNHFSGDLKAQYFAKWSSMMAGMNESQTEPDHLQYRPTDEYGLYEDRVGVTFKGRNFELTKILRIFTSIDLSKNAFHGEIPVELVNLNALIVLNLSYNSLSGKIPSSLGNLQQLESLDLSCNTLNGNIPQELAKLYFLEYLNLSFNKLAGPIPIGTQLQSFSASSYEGNLGLYGPPLTTSSRSKHAPGLTLPTSLEESACSSTSEVEWMLRGAEIGFPVGLTIFIGPLLYIRRWRQWYCEQLDRIAIKIRHKEDRTSGRRRRRRRQKQIH</sequence>
<dbReference type="EMBL" id="JAKOGI010000855">
    <property type="protein sequence ID" value="KAJ8429831.1"/>
    <property type="molecule type" value="Genomic_DNA"/>
</dbReference>
<dbReference type="FunFam" id="3.80.10.10:FF:001678">
    <property type="entry name" value="Calmodulin-binding receptor kinase CaMRLK"/>
    <property type="match status" value="1"/>
</dbReference>
<evidence type="ECO:0000313" key="13">
    <source>
        <dbReference type="EMBL" id="KAJ8429831.1"/>
    </source>
</evidence>
<dbReference type="Pfam" id="PF23598">
    <property type="entry name" value="LRR_14"/>
    <property type="match status" value="1"/>
</dbReference>
<evidence type="ECO:0000256" key="2">
    <source>
        <dbReference type="ARBA" id="ARBA00009592"/>
    </source>
</evidence>
<evidence type="ECO:0000256" key="3">
    <source>
        <dbReference type="ARBA" id="ARBA00022475"/>
    </source>
</evidence>
<dbReference type="FunFam" id="3.80.10.10:FF:000111">
    <property type="entry name" value="LRR receptor-like serine/threonine-protein kinase ERECTA"/>
    <property type="match status" value="1"/>
</dbReference>
<evidence type="ECO:0000256" key="7">
    <source>
        <dbReference type="ARBA" id="ARBA00022737"/>
    </source>
</evidence>
<gene>
    <name evidence="13" type="ORF">Cgig2_000159</name>
</gene>
<evidence type="ECO:0000313" key="14">
    <source>
        <dbReference type="Proteomes" id="UP001153076"/>
    </source>
</evidence>
<feature type="domain" description="Leucine-rich repeat-containing N-terminal plant-type" evidence="11">
    <location>
        <begin position="10"/>
        <end position="37"/>
    </location>
</feature>
<comment type="subcellular location">
    <subcellularLocation>
        <location evidence="1">Cell membrane</location>
        <topology evidence="1">Single-pass type I membrane protein</topology>
    </subcellularLocation>
</comment>